<accession>A0A7J7K1D9</accession>
<dbReference type="Proteomes" id="UP000593567">
    <property type="component" value="Unassembled WGS sequence"/>
</dbReference>
<organism evidence="1 2">
    <name type="scientific">Bugula neritina</name>
    <name type="common">Brown bryozoan</name>
    <name type="synonym">Sertularia neritina</name>
    <dbReference type="NCBI Taxonomy" id="10212"/>
    <lineage>
        <taxon>Eukaryota</taxon>
        <taxon>Metazoa</taxon>
        <taxon>Spiralia</taxon>
        <taxon>Lophotrochozoa</taxon>
        <taxon>Bryozoa</taxon>
        <taxon>Gymnolaemata</taxon>
        <taxon>Cheilostomatida</taxon>
        <taxon>Flustrina</taxon>
        <taxon>Buguloidea</taxon>
        <taxon>Bugulidae</taxon>
        <taxon>Bugula</taxon>
    </lineage>
</organism>
<name>A0A7J7K1D9_BUGNE</name>
<protein>
    <submittedName>
        <fullName evidence="1">Uncharacterized protein</fullName>
    </submittedName>
</protein>
<dbReference type="AlphaFoldDB" id="A0A7J7K1D9"/>
<dbReference type="EMBL" id="VXIV02001545">
    <property type="protein sequence ID" value="KAF6032003.1"/>
    <property type="molecule type" value="Genomic_DNA"/>
</dbReference>
<dbReference type="Gene3D" id="1.10.1170.10">
    <property type="entry name" value="Inhibitor Of Apoptosis Protein (2mihbC-IAP-1), Chain A"/>
    <property type="match status" value="1"/>
</dbReference>
<sequence>MDSIPLQKALDMGMPSQTLKAVVQRRIMKGAPDFKYIAEIAKEVQELNVPEVELQEANAAYIALPKVIYLPESESDREEEVMSSADDQIDDTVEQSSSHVENRTNLSIETNKIEVVADVRTEATELKSELLCKVCMTEPVSMIFLPCSHLSKCLDIFEFYSFLFKQ</sequence>
<dbReference type="Gene3D" id="1.10.533.10">
    <property type="entry name" value="Death Domain, Fas"/>
    <property type="match status" value="1"/>
</dbReference>
<proteinExistence type="predicted"/>
<evidence type="ECO:0000313" key="2">
    <source>
        <dbReference type="Proteomes" id="UP000593567"/>
    </source>
</evidence>
<gene>
    <name evidence="1" type="ORF">EB796_009689</name>
</gene>
<reference evidence="1" key="1">
    <citation type="submission" date="2020-06" db="EMBL/GenBank/DDBJ databases">
        <title>Draft genome of Bugula neritina, a colonial animal packing powerful symbionts and potential medicines.</title>
        <authorList>
            <person name="Rayko M."/>
        </authorList>
    </citation>
    <scope>NUCLEOTIDE SEQUENCE [LARGE SCALE GENOMIC DNA]</scope>
    <source>
        <strain evidence="1">Kwan_BN1</strain>
    </source>
</reference>
<dbReference type="OrthoDB" id="774873at2759"/>
<keyword evidence="2" id="KW-1185">Reference proteome</keyword>
<dbReference type="InterPro" id="IPR011029">
    <property type="entry name" value="DEATH-like_dom_sf"/>
</dbReference>
<evidence type="ECO:0000313" key="1">
    <source>
        <dbReference type="EMBL" id="KAF6032003.1"/>
    </source>
</evidence>
<comment type="caution">
    <text evidence="1">The sequence shown here is derived from an EMBL/GenBank/DDBJ whole genome shotgun (WGS) entry which is preliminary data.</text>
</comment>